<evidence type="ECO:0000313" key="3">
    <source>
        <dbReference type="RefSeq" id="XP_013412041.1"/>
    </source>
</evidence>
<dbReference type="GeneID" id="106174861"/>
<dbReference type="Proteomes" id="UP000085678">
    <property type="component" value="Unplaced"/>
</dbReference>
<gene>
    <name evidence="3" type="primary">LOC106174861</name>
</gene>
<evidence type="ECO:0000256" key="1">
    <source>
        <dbReference type="SAM" id="SignalP"/>
    </source>
</evidence>
<dbReference type="InParanoid" id="A0A1S3JPI1"/>
<dbReference type="KEGG" id="lak:106174861"/>
<sequence>MGKLILLGITWFLIFDTAFAFQCQQCSYFDMRILDIPSIPGLPNYANLLSSMLSQVASNDTSCLHGNSSARMECGDLGCALFNLFFMQAIPIFENFTIKLARTVVQRSCRNPTAPPQSGCVPVTLDNQIQVGPNTNMSIRQLINQRTGSGTQGGSPTIVEVQGQTCHCYGVDNCNNAPNGTTTTMPTTTGVVTMPTNTVAIPTDPVALDVQQQDVVNPQTEKAISITVTRSASGCAALSYYLLSCILFSRL</sequence>
<accession>A0A1S3JPI1</accession>
<keyword evidence="1" id="KW-0732">Signal</keyword>
<reference evidence="3" key="1">
    <citation type="submission" date="2025-08" db="UniProtKB">
        <authorList>
            <consortium name="RefSeq"/>
        </authorList>
    </citation>
    <scope>IDENTIFICATION</scope>
    <source>
        <tissue evidence="3">Gonads</tissue>
    </source>
</reference>
<organism evidence="2 3">
    <name type="scientific">Lingula anatina</name>
    <name type="common">Brachiopod</name>
    <name type="synonym">Lingula unguis</name>
    <dbReference type="NCBI Taxonomy" id="7574"/>
    <lineage>
        <taxon>Eukaryota</taxon>
        <taxon>Metazoa</taxon>
        <taxon>Spiralia</taxon>
        <taxon>Lophotrochozoa</taxon>
        <taxon>Brachiopoda</taxon>
        <taxon>Linguliformea</taxon>
        <taxon>Lingulata</taxon>
        <taxon>Lingulida</taxon>
        <taxon>Linguloidea</taxon>
        <taxon>Lingulidae</taxon>
        <taxon>Lingula</taxon>
    </lineage>
</organism>
<dbReference type="RefSeq" id="XP_013412041.1">
    <property type="nucleotide sequence ID" value="XM_013556587.2"/>
</dbReference>
<keyword evidence="2" id="KW-1185">Reference proteome</keyword>
<dbReference type="AlphaFoldDB" id="A0A1S3JPI1"/>
<name>A0A1S3JPI1_LINAN</name>
<feature type="signal peptide" evidence="1">
    <location>
        <begin position="1"/>
        <end position="20"/>
    </location>
</feature>
<feature type="chain" id="PRO_5010171671" evidence="1">
    <location>
        <begin position="21"/>
        <end position="251"/>
    </location>
</feature>
<protein>
    <submittedName>
        <fullName evidence="3">Uncharacterized protein LOC106174861</fullName>
    </submittedName>
</protein>
<proteinExistence type="predicted"/>
<evidence type="ECO:0000313" key="2">
    <source>
        <dbReference type="Proteomes" id="UP000085678"/>
    </source>
</evidence>